<comment type="caution">
    <text evidence="9">The sequence shown here is derived from an EMBL/GenBank/DDBJ whole genome shotgun (WGS) entry which is preliminary data.</text>
</comment>
<evidence type="ECO:0000256" key="7">
    <source>
        <dbReference type="SAM" id="MobiDB-lite"/>
    </source>
</evidence>
<evidence type="ECO:0000259" key="8">
    <source>
        <dbReference type="SMART" id="SM01144"/>
    </source>
</evidence>
<evidence type="ECO:0000256" key="5">
    <source>
        <dbReference type="ARBA" id="ARBA00034489"/>
    </source>
</evidence>
<evidence type="ECO:0000313" key="10">
    <source>
        <dbReference type="Proteomes" id="UP001165080"/>
    </source>
</evidence>
<evidence type="ECO:0000256" key="6">
    <source>
        <dbReference type="ARBA" id="ARBA00048718"/>
    </source>
</evidence>
<dbReference type="PANTHER" id="PTHR21392:SF0">
    <property type="entry name" value="TRNA-URIDINE AMINOCARBOXYPROPYLTRANSFERASE 2"/>
    <property type="match status" value="1"/>
</dbReference>
<gene>
    <name evidence="9" type="primary">PLEST009625</name>
    <name evidence="9" type="ORF">PLESTB_001155100</name>
</gene>
<feature type="domain" description="DTW" evidence="8">
    <location>
        <begin position="346"/>
        <end position="549"/>
    </location>
</feature>
<dbReference type="EC" id="2.5.1.25" evidence="1"/>
<feature type="compositionally biased region" description="Low complexity" evidence="7">
    <location>
        <begin position="129"/>
        <end position="138"/>
    </location>
</feature>
<sequence length="602" mass="64602">MASRALLPGSNSHHFVSTPLNSLACSTCTAPARSLLRSIHHRVSDQTLGARQAHSRSTAVNAAPLTAAAHNSPRHSACTCGVLPLQLRAAAAPTRNPASPRLPSSPAVTRAVMASATALVDTVVEETRGGAAAASGEAEPAERNDLNRDVPSTAVDPATPQPSMSGHSPEAAAPAETGSCDGCSPAPDAASAATAAAAASGRGEGGSTGQQPRPRQQAGKHRKPEPGPGPEPGSETKPKPKPKANPRLAKMEDTGALDELLAGVYDNEEELVAKLMLQLQGLSHKQQRMYGIWDDTPDGGKRAFLDQWRRRHAERRAMVAALQDPATPPSERMALRTSYILRWRKVLFSCPHCWLLPGMCVCGRMQRFAPQRTRVVVHAHHGEWGSASNSGGLLPTSLEGSEILLYGHPEHDARMRDILADPSSTTALLWPGSDSLLPAQLNAIAEEQTGGRVTVVALDATWSNARRMHGWFPKGTLTVRLPPESTLKENKLSLLRPVRKYRGDLESGRVSTVEAVASLLYELEGDEAMYRGLLENLKIKVDACRLQKNRSMVYDTHTPEPPSARHRWRREKEGLQEEGGGVSGGDSRSEGEKEAEKGEELD</sequence>
<evidence type="ECO:0000256" key="4">
    <source>
        <dbReference type="ARBA" id="ARBA00022694"/>
    </source>
</evidence>
<feature type="region of interest" description="Disordered" evidence="7">
    <location>
        <begin position="128"/>
        <end position="252"/>
    </location>
</feature>
<keyword evidence="2" id="KW-0808">Transferase</keyword>
<name>A0A9W6BSS0_9CHLO</name>
<feature type="compositionally biased region" description="Low complexity" evidence="7">
    <location>
        <begin position="181"/>
        <end position="201"/>
    </location>
</feature>
<evidence type="ECO:0000256" key="3">
    <source>
        <dbReference type="ARBA" id="ARBA00022691"/>
    </source>
</evidence>
<feature type="compositionally biased region" description="Basic and acidic residues" evidence="7">
    <location>
        <begin position="587"/>
        <end position="602"/>
    </location>
</feature>
<evidence type="ECO:0000313" key="9">
    <source>
        <dbReference type="EMBL" id="GLC56841.1"/>
    </source>
</evidence>
<dbReference type="GO" id="GO:0008033">
    <property type="term" value="P:tRNA processing"/>
    <property type="evidence" value="ECO:0007669"/>
    <property type="project" value="UniProtKB-KW"/>
</dbReference>
<dbReference type="InterPro" id="IPR039262">
    <property type="entry name" value="DTWD2/TAPT"/>
</dbReference>
<dbReference type="PANTHER" id="PTHR21392">
    <property type="entry name" value="TRNA-URIDINE AMINOCARBOXYPROPYLTRANSFERASE 2"/>
    <property type="match status" value="1"/>
</dbReference>
<keyword evidence="10" id="KW-1185">Reference proteome</keyword>
<proteinExistence type="inferred from homology"/>
<reference evidence="9 10" key="1">
    <citation type="journal article" date="2023" name="Commun. Biol.">
        <title>Reorganization of the ancestral sex-determining regions during the evolution of trioecy in Pleodorina starrii.</title>
        <authorList>
            <person name="Takahashi K."/>
            <person name="Suzuki S."/>
            <person name="Kawai-Toyooka H."/>
            <person name="Yamamoto K."/>
            <person name="Hamaji T."/>
            <person name="Ootsuki R."/>
            <person name="Yamaguchi H."/>
            <person name="Kawachi M."/>
            <person name="Higashiyama T."/>
            <person name="Nozaki H."/>
        </authorList>
    </citation>
    <scope>NUCLEOTIDE SEQUENCE [LARGE SCALE GENOMIC DNA]</scope>
    <source>
        <strain evidence="9 10">NIES-4479</strain>
    </source>
</reference>
<feature type="region of interest" description="Disordered" evidence="7">
    <location>
        <begin position="552"/>
        <end position="602"/>
    </location>
</feature>
<dbReference type="GO" id="GO:0016432">
    <property type="term" value="F:tRNA-uridine aminocarboxypropyltransferase activity"/>
    <property type="evidence" value="ECO:0007669"/>
    <property type="project" value="UniProtKB-EC"/>
</dbReference>
<dbReference type="Proteomes" id="UP001165080">
    <property type="component" value="Unassembled WGS sequence"/>
</dbReference>
<accession>A0A9W6BSS0</accession>
<comment type="similarity">
    <text evidence="5">Belongs to the TDD superfamily. DTWD2 family.</text>
</comment>
<keyword evidence="4" id="KW-0819">tRNA processing</keyword>
<evidence type="ECO:0000256" key="1">
    <source>
        <dbReference type="ARBA" id="ARBA00012386"/>
    </source>
</evidence>
<dbReference type="Pfam" id="PF03942">
    <property type="entry name" value="DTW"/>
    <property type="match status" value="1"/>
</dbReference>
<dbReference type="AlphaFoldDB" id="A0A9W6BSS0"/>
<dbReference type="SMART" id="SM01144">
    <property type="entry name" value="DTW"/>
    <property type="match status" value="1"/>
</dbReference>
<evidence type="ECO:0000256" key="2">
    <source>
        <dbReference type="ARBA" id="ARBA00022679"/>
    </source>
</evidence>
<protein>
    <recommendedName>
        <fullName evidence="1">tRNA-uridine aminocarboxypropyltransferase</fullName>
        <ecNumber evidence="1">2.5.1.25</ecNumber>
    </recommendedName>
</protein>
<keyword evidence="3" id="KW-0949">S-adenosyl-L-methionine</keyword>
<organism evidence="9 10">
    <name type="scientific">Pleodorina starrii</name>
    <dbReference type="NCBI Taxonomy" id="330485"/>
    <lineage>
        <taxon>Eukaryota</taxon>
        <taxon>Viridiplantae</taxon>
        <taxon>Chlorophyta</taxon>
        <taxon>core chlorophytes</taxon>
        <taxon>Chlorophyceae</taxon>
        <taxon>CS clade</taxon>
        <taxon>Chlamydomonadales</taxon>
        <taxon>Volvocaceae</taxon>
        <taxon>Pleodorina</taxon>
    </lineage>
</organism>
<comment type="catalytic activity">
    <reaction evidence="6">
        <text>a uridine in tRNA + S-adenosyl-L-methionine = a 3-[(3S)-3-amino-3-carboxypropyl]uridine in tRNA + S-methyl-5'-thioadenosine + H(+)</text>
        <dbReference type="Rhea" id="RHEA:62432"/>
        <dbReference type="Rhea" id="RHEA-COMP:13339"/>
        <dbReference type="Rhea" id="RHEA-COMP:16092"/>
        <dbReference type="ChEBI" id="CHEBI:15378"/>
        <dbReference type="ChEBI" id="CHEBI:17509"/>
        <dbReference type="ChEBI" id="CHEBI:59789"/>
        <dbReference type="ChEBI" id="CHEBI:65315"/>
        <dbReference type="ChEBI" id="CHEBI:82930"/>
        <dbReference type="EC" id="2.5.1.25"/>
    </reaction>
</comment>
<dbReference type="InterPro" id="IPR005636">
    <property type="entry name" value="DTW"/>
</dbReference>
<dbReference type="EMBL" id="BRXU01000017">
    <property type="protein sequence ID" value="GLC56841.1"/>
    <property type="molecule type" value="Genomic_DNA"/>
</dbReference>